<evidence type="ECO:0000313" key="3">
    <source>
        <dbReference type="EMBL" id="SEW02032.1"/>
    </source>
</evidence>
<evidence type="ECO:0000259" key="2">
    <source>
        <dbReference type="Pfam" id="PF23997"/>
    </source>
</evidence>
<organism evidence="3 4">
    <name type="scientific">Halobacterium jilantaiense</name>
    <dbReference type="NCBI Taxonomy" id="355548"/>
    <lineage>
        <taxon>Archaea</taxon>
        <taxon>Methanobacteriati</taxon>
        <taxon>Methanobacteriota</taxon>
        <taxon>Stenosarchaea group</taxon>
        <taxon>Halobacteria</taxon>
        <taxon>Halobacteriales</taxon>
        <taxon>Halobacteriaceae</taxon>
        <taxon>Halobacterium</taxon>
    </lineage>
</organism>
<proteinExistence type="predicted"/>
<gene>
    <name evidence="3" type="ORF">SAMN04487945_0960</name>
</gene>
<name>A0A1I0NL41_9EURY</name>
<keyword evidence="1" id="KW-0472">Membrane</keyword>
<feature type="transmembrane region" description="Helical" evidence="1">
    <location>
        <begin position="20"/>
        <end position="41"/>
    </location>
</feature>
<evidence type="ECO:0000313" key="4">
    <source>
        <dbReference type="Proteomes" id="UP000198518"/>
    </source>
</evidence>
<dbReference type="AlphaFoldDB" id="A0A1I0NL41"/>
<keyword evidence="1" id="KW-1133">Transmembrane helix</keyword>
<feature type="transmembrane region" description="Helical" evidence="1">
    <location>
        <begin position="53"/>
        <end position="75"/>
    </location>
</feature>
<dbReference type="OrthoDB" id="214462at2157"/>
<reference evidence="3 4" key="1">
    <citation type="submission" date="2016-10" db="EMBL/GenBank/DDBJ databases">
        <authorList>
            <person name="de Groot N.N."/>
        </authorList>
    </citation>
    <scope>NUCLEOTIDE SEQUENCE [LARGE SCALE GENOMIC DNA]</scope>
    <source>
        <strain evidence="3 4">CGMCC 1.5337</strain>
    </source>
</reference>
<accession>A0A1I0NL41</accession>
<evidence type="ECO:0000256" key="1">
    <source>
        <dbReference type="SAM" id="Phobius"/>
    </source>
</evidence>
<keyword evidence="4" id="KW-1185">Reference proteome</keyword>
<dbReference type="InterPro" id="IPR055739">
    <property type="entry name" value="DUF7315"/>
</dbReference>
<protein>
    <recommendedName>
        <fullName evidence="2">DUF7315 domain-containing protein</fullName>
    </recommendedName>
</protein>
<sequence length="97" mass="10012">MADDSRGREVVVPERLYKTVTVFSTLFAIVAVVLGFVALDAATDTGSAAPEEVSVPTAALGVGLIAAGGVVYAFASRFRARGMVTDKNSDDETSDNG</sequence>
<keyword evidence="1" id="KW-0812">Transmembrane</keyword>
<dbReference type="STRING" id="355548.SAMN04487945_0960"/>
<dbReference type="RefSeq" id="WP_089668227.1">
    <property type="nucleotide sequence ID" value="NZ_FOJA01000001.1"/>
</dbReference>
<dbReference type="EMBL" id="FOJA01000001">
    <property type="protein sequence ID" value="SEW02032.1"/>
    <property type="molecule type" value="Genomic_DNA"/>
</dbReference>
<feature type="domain" description="DUF7315" evidence="2">
    <location>
        <begin position="8"/>
        <end position="92"/>
    </location>
</feature>
<dbReference type="Pfam" id="PF23997">
    <property type="entry name" value="DUF7315"/>
    <property type="match status" value="1"/>
</dbReference>
<dbReference type="Proteomes" id="UP000198518">
    <property type="component" value="Unassembled WGS sequence"/>
</dbReference>